<protein>
    <submittedName>
        <fullName evidence="1">Uncharacterized protein</fullName>
    </submittedName>
</protein>
<comment type="caution">
    <text evidence="1">The sequence shown here is derived from an EMBL/GenBank/DDBJ whole genome shotgun (WGS) entry which is preliminary data.</text>
</comment>
<dbReference type="PATRIC" id="fig|1538.10.peg.1578"/>
<dbReference type="OrthoDB" id="2673951at2"/>
<accession>A0A166RFA0</accession>
<evidence type="ECO:0000313" key="2">
    <source>
        <dbReference type="Proteomes" id="UP000077407"/>
    </source>
</evidence>
<gene>
    <name evidence="1" type="ORF">WY13_01068</name>
</gene>
<dbReference type="Proteomes" id="UP000077407">
    <property type="component" value="Unassembled WGS sequence"/>
</dbReference>
<sequence>MTNLKKLINNHIVTKSFQKSANKKKEDLQYYSNHLTKFTDSPIFEQLISFFIDNKQADFPISFTHKDEYFQKGSTIYKAIMGENYVKKIKIMNSLDCDGKTEINIKVSKVEIIISIASIKLGIGSGGGVNEFTVKQCEESADVLAHELFHARNNIDIINYVGIQEYKSIRYSQKPWTKLAWNIFDEYCAYRKNAELFKSFNSVESVDNTEHILESIQFELKYNDGLKYNDSLDSSLKFMIKDLFYSTATISAFADVSKQKEETLLAESNKSKKIFQEVRCLFNNLYPSIPLNSEKYYDMGCKLEQIYNLHIKGNLN</sequence>
<proteinExistence type="predicted"/>
<dbReference type="AlphaFoldDB" id="A0A166RFA0"/>
<evidence type="ECO:0000313" key="1">
    <source>
        <dbReference type="EMBL" id="OAA90764.1"/>
    </source>
</evidence>
<name>A0A166RFA0_9CLOT</name>
<reference evidence="1 2" key="1">
    <citation type="journal article" date="2015" name="Biotechnol. Bioeng.">
        <title>Genome sequence and phenotypic characterization of Caulobacter segnis.</title>
        <authorList>
            <person name="Patel S."/>
            <person name="Fletcher B."/>
            <person name="Scott D.C."/>
            <person name="Ely B."/>
        </authorList>
    </citation>
    <scope>NUCLEOTIDE SEQUENCE [LARGE SCALE GENOMIC DNA]</scope>
    <source>
        <strain evidence="1 2">ERI-2</strain>
    </source>
</reference>
<dbReference type="EMBL" id="LITT01000010">
    <property type="protein sequence ID" value="OAA90764.1"/>
    <property type="molecule type" value="Genomic_DNA"/>
</dbReference>
<dbReference type="RefSeq" id="WP_063554641.1">
    <property type="nucleotide sequence ID" value="NZ_LITT01000010.1"/>
</dbReference>
<organism evidence="1 2">
    <name type="scientific">Clostridium ljungdahlii</name>
    <dbReference type="NCBI Taxonomy" id="1538"/>
    <lineage>
        <taxon>Bacteria</taxon>
        <taxon>Bacillati</taxon>
        <taxon>Bacillota</taxon>
        <taxon>Clostridia</taxon>
        <taxon>Eubacteriales</taxon>
        <taxon>Clostridiaceae</taxon>
        <taxon>Clostridium</taxon>
    </lineage>
</organism>